<dbReference type="EMBL" id="JADIND010000019">
    <property type="protein sequence ID" value="MBO8429927.1"/>
    <property type="molecule type" value="Genomic_DNA"/>
</dbReference>
<keyword evidence="3 8" id="KW-0436">Ligase</keyword>
<organism evidence="10 11">
    <name type="scientific">Candidatus Scatousia excrementipullorum</name>
    <dbReference type="NCBI Taxonomy" id="2840936"/>
    <lineage>
        <taxon>Bacteria</taxon>
        <taxon>Candidatus Scatousia</taxon>
    </lineage>
</organism>
<dbReference type="GO" id="GO:0006400">
    <property type="term" value="P:tRNA modification"/>
    <property type="evidence" value="ECO:0007669"/>
    <property type="project" value="UniProtKB-UniRule"/>
</dbReference>
<sequence length="442" mass="51044">MCNIRENVNNFLVKYNLKNTKEPLLVAFSGGFDSLCLLDVLIDSGMEPVAIHLNHNWRGEESRKDMLFCKEYCEKKRIPFYSETLDKNLPHTETVARKERYEFFKRAAEKFNSKCVLTAHNADDNAETVLYRVIKGTGVEGLCAIAEHRGIFFRPLLTISRNEIEAYCASHNLTPNLDSSNYDVKYKRNFIRHKIMPLLKEINKDFVNALNSLAKVAEEENGILKEYIKNLSEKIGSSTPEFAKLSLPVQNKVIYYLFKENNLDYDREKIREAVKFINENKENKSGKTLSITTDLWLFAGRQEFKFINKTIKTGTEVRINGCGKYEFDGGFLTVEECFVLPESYPDDKDCIAYIDVCNPEFTLRYRKDGDIMQPLGVPGTQKLKKYFNSKKIPNYKKDSIPLLCRENEIFWVIGYGISEKIKVENKPSYVLKFTKKEVGNGN</sequence>
<keyword evidence="5 8" id="KW-0547">Nucleotide-binding</keyword>
<dbReference type="PANTHER" id="PTHR43033">
    <property type="entry name" value="TRNA(ILE)-LYSIDINE SYNTHASE-RELATED"/>
    <property type="match status" value="1"/>
</dbReference>
<evidence type="ECO:0000256" key="8">
    <source>
        <dbReference type="HAMAP-Rule" id="MF_01161"/>
    </source>
</evidence>
<keyword evidence="4 8" id="KW-0819">tRNA processing</keyword>
<feature type="binding site" evidence="8">
    <location>
        <begin position="29"/>
        <end position="34"/>
    </location>
    <ligand>
        <name>ATP</name>
        <dbReference type="ChEBI" id="CHEBI:30616"/>
    </ligand>
</feature>
<evidence type="ECO:0000256" key="7">
    <source>
        <dbReference type="ARBA" id="ARBA00048539"/>
    </source>
</evidence>
<keyword evidence="2 8" id="KW-0963">Cytoplasm</keyword>
<reference evidence="10" key="2">
    <citation type="journal article" date="2021" name="PeerJ">
        <title>Extensive microbial diversity within the chicken gut microbiome revealed by metagenomics and culture.</title>
        <authorList>
            <person name="Gilroy R."/>
            <person name="Ravi A."/>
            <person name="Getino M."/>
            <person name="Pursley I."/>
            <person name="Horton D.L."/>
            <person name="Alikhan N.F."/>
            <person name="Baker D."/>
            <person name="Gharbi K."/>
            <person name="Hall N."/>
            <person name="Watson M."/>
            <person name="Adriaenssens E.M."/>
            <person name="Foster-Nyarko E."/>
            <person name="Jarju S."/>
            <person name="Secka A."/>
            <person name="Antonio M."/>
            <person name="Oren A."/>
            <person name="Chaudhuri R.R."/>
            <person name="La Ragione R."/>
            <person name="Hildebrand F."/>
            <person name="Pallen M.J."/>
        </authorList>
    </citation>
    <scope>NUCLEOTIDE SEQUENCE</scope>
    <source>
        <strain evidence="10">10192</strain>
    </source>
</reference>
<evidence type="ECO:0000256" key="6">
    <source>
        <dbReference type="ARBA" id="ARBA00022840"/>
    </source>
</evidence>
<dbReference type="GO" id="GO:0005524">
    <property type="term" value="F:ATP binding"/>
    <property type="evidence" value="ECO:0007669"/>
    <property type="project" value="UniProtKB-UniRule"/>
</dbReference>
<dbReference type="NCBIfam" id="TIGR02432">
    <property type="entry name" value="lysidine_TilS_N"/>
    <property type="match status" value="1"/>
</dbReference>
<evidence type="ECO:0000256" key="2">
    <source>
        <dbReference type="ARBA" id="ARBA00022490"/>
    </source>
</evidence>
<dbReference type="CDD" id="cd01992">
    <property type="entry name" value="TilS_N"/>
    <property type="match status" value="1"/>
</dbReference>
<proteinExistence type="inferred from homology"/>
<dbReference type="HAMAP" id="MF_01161">
    <property type="entry name" value="tRNA_Ile_lys_synt"/>
    <property type="match status" value="1"/>
</dbReference>
<reference evidence="10" key="1">
    <citation type="submission" date="2020-10" db="EMBL/GenBank/DDBJ databases">
        <authorList>
            <person name="Gilroy R."/>
        </authorList>
    </citation>
    <scope>NUCLEOTIDE SEQUENCE</scope>
    <source>
        <strain evidence="10">10192</strain>
    </source>
</reference>
<dbReference type="Gene3D" id="3.40.50.620">
    <property type="entry name" value="HUPs"/>
    <property type="match status" value="1"/>
</dbReference>
<dbReference type="GO" id="GO:0005737">
    <property type="term" value="C:cytoplasm"/>
    <property type="evidence" value="ECO:0007669"/>
    <property type="project" value="UniProtKB-SubCell"/>
</dbReference>
<comment type="caution">
    <text evidence="10">The sequence shown here is derived from an EMBL/GenBank/DDBJ whole genome shotgun (WGS) entry which is preliminary data.</text>
</comment>
<dbReference type="AlphaFoldDB" id="A0A9D9DMR1"/>
<evidence type="ECO:0000256" key="5">
    <source>
        <dbReference type="ARBA" id="ARBA00022741"/>
    </source>
</evidence>
<dbReference type="InterPro" id="IPR011063">
    <property type="entry name" value="TilS/TtcA_N"/>
</dbReference>
<evidence type="ECO:0000256" key="4">
    <source>
        <dbReference type="ARBA" id="ARBA00022694"/>
    </source>
</evidence>
<evidence type="ECO:0000313" key="10">
    <source>
        <dbReference type="EMBL" id="MBO8429927.1"/>
    </source>
</evidence>
<dbReference type="PANTHER" id="PTHR43033:SF1">
    <property type="entry name" value="TRNA(ILE)-LYSIDINE SYNTHASE-RELATED"/>
    <property type="match status" value="1"/>
</dbReference>
<dbReference type="InterPro" id="IPR012094">
    <property type="entry name" value="tRNA_Ile_lys_synt"/>
</dbReference>
<dbReference type="InterPro" id="IPR014729">
    <property type="entry name" value="Rossmann-like_a/b/a_fold"/>
</dbReference>
<comment type="similarity">
    <text evidence="8">Belongs to the tRNA(Ile)-lysidine synthase family.</text>
</comment>
<protein>
    <recommendedName>
        <fullName evidence="8">tRNA(Ile)-lysidine synthase</fullName>
        <ecNumber evidence="8">6.3.4.19</ecNumber>
    </recommendedName>
    <alternativeName>
        <fullName evidence="8">tRNA(Ile)-2-lysyl-cytidine synthase</fullName>
    </alternativeName>
    <alternativeName>
        <fullName evidence="8">tRNA(Ile)-lysidine synthetase</fullName>
    </alternativeName>
</protein>
<dbReference type="InterPro" id="IPR012796">
    <property type="entry name" value="Lysidine-tRNA-synth_C"/>
</dbReference>
<evidence type="ECO:0000256" key="1">
    <source>
        <dbReference type="ARBA" id="ARBA00004496"/>
    </source>
</evidence>
<dbReference type="EC" id="6.3.4.19" evidence="8"/>
<dbReference type="SUPFAM" id="SSF52402">
    <property type="entry name" value="Adenine nucleotide alpha hydrolases-like"/>
    <property type="match status" value="1"/>
</dbReference>
<comment type="domain">
    <text evidence="8">The N-terminal region contains the highly conserved SGGXDS motif, predicted to be a P-loop motif involved in ATP binding.</text>
</comment>
<keyword evidence="6 8" id="KW-0067">ATP-binding</keyword>
<comment type="subcellular location">
    <subcellularLocation>
        <location evidence="1 8">Cytoplasm</location>
    </subcellularLocation>
</comment>
<dbReference type="Pfam" id="PF01171">
    <property type="entry name" value="ATP_bind_3"/>
    <property type="match status" value="1"/>
</dbReference>
<dbReference type="Pfam" id="PF11734">
    <property type="entry name" value="TilS_C"/>
    <property type="match status" value="1"/>
</dbReference>
<gene>
    <name evidence="8 10" type="primary">tilS</name>
    <name evidence="10" type="ORF">IAC76_00930</name>
</gene>
<dbReference type="Proteomes" id="UP000823632">
    <property type="component" value="Unassembled WGS sequence"/>
</dbReference>
<dbReference type="SMART" id="SM00977">
    <property type="entry name" value="TilS_C"/>
    <property type="match status" value="1"/>
</dbReference>
<name>A0A9D9DMR1_9BACT</name>
<dbReference type="NCBIfam" id="TIGR02433">
    <property type="entry name" value="lysidine_TilS_C"/>
    <property type="match status" value="1"/>
</dbReference>
<feature type="domain" description="Lysidine-tRNA(Ile) synthetase C-terminal" evidence="9">
    <location>
        <begin position="361"/>
        <end position="433"/>
    </location>
</feature>
<dbReference type="SUPFAM" id="SSF56037">
    <property type="entry name" value="PheT/TilS domain"/>
    <property type="match status" value="1"/>
</dbReference>
<evidence type="ECO:0000259" key="9">
    <source>
        <dbReference type="SMART" id="SM00977"/>
    </source>
</evidence>
<accession>A0A9D9DMR1</accession>
<comment type="function">
    <text evidence="8">Ligates lysine onto the cytidine present at position 34 of the AUA codon-specific tRNA(Ile) that contains the anticodon CAU, in an ATP-dependent manner. Cytidine is converted to lysidine, thus changing the amino acid specificity of the tRNA from methionine to isoleucine.</text>
</comment>
<evidence type="ECO:0000313" key="11">
    <source>
        <dbReference type="Proteomes" id="UP000823632"/>
    </source>
</evidence>
<dbReference type="InterPro" id="IPR012795">
    <property type="entry name" value="tRNA_Ile_lys_synt_N"/>
</dbReference>
<dbReference type="GO" id="GO:0032267">
    <property type="term" value="F:tRNA(Ile)-lysidine synthase activity"/>
    <property type="evidence" value="ECO:0007669"/>
    <property type="project" value="UniProtKB-EC"/>
</dbReference>
<comment type="catalytic activity">
    <reaction evidence="7 8">
        <text>cytidine(34) in tRNA(Ile2) + L-lysine + ATP = lysidine(34) in tRNA(Ile2) + AMP + diphosphate + H(+)</text>
        <dbReference type="Rhea" id="RHEA:43744"/>
        <dbReference type="Rhea" id="RHEA-COMP:10625"/>
        <dbReference type="Rhea" id="RHEA-COMP:10670"/>
        <dbReference type="ChEBI" id="CHEBI:15378"/>
        <dbReference type="ChEBI" id="CHEBI:30616"/>
        <dbReference type="ChEBI" id="CHEBI:32551"/>
        <dbReference type="ChEBI" id="CHEBI:33019"/>
        <dbReference type="ChEBI" id="CHEBI:82748"/>
        <dbReference type="ChEBI" id="CHEBI:83665"/>
        <dbReference type="ChEBI" id="CHEBI:456215"/>
        <dbReference type="EC" id="6.3.4.19"/>
    </reaction>
</comment>
<evidence type="ECO:0000256" key="3">
    <source>
        <dbReference type="ARBA" id="ARBA00022598"/>
    </source>
</evidence>